<keyword evidence="2" id="KW-0808">Transferase</keyword>
<dbReference type="InterPro" id="IPR015424">
    <property type="entry name" value="PyrdxlP-dep_Trfase"/>
</dbReference>
<dbReference type="CDD" id="cd00609">
    <property type="entry name" value="AAT_like"/>
    <property type="match status" value="1"/>
</dbReference>
<proteinExistence type="predicted"/>
<dbReference type="Gene3D" id="3.40.640.10">
    <property type="entry name" value="Type I PLP-dependent aspartate aminotransferase-like (Major domain)"/>
    <property type="match status" value="1"/>
</dbReference>
<evidence type="ECO:0000313" key="2">
    <source>
        <dbReference type="EMBL" id="ROT41855.1"/>
    </source>
</evidence>
<dbReference type="InterPro" id="IPR004839">
    <property type="entry name" value="Aminotransferase_I/II_large"/>
</dbReference>
<dbReference type="SUPFAM" id="SSF53383">
    <property type="entry name" value="PLP-dependent transferases"/>
    <property type="match status" value="1"/>
</dbReference>
<reference evidence="2 3" key="1">
    <citation type="journal article" date="2018" name="Mol. Ecol.">
        <title>The obligate alkalophilic soda-lake fungus Sodiomyces alkalinus has shifted to a protein diet.</title>
        <authorList>
            <person name="Grum-Grzhimaylo A.A."/>
            <person name="Falkoski D.L."/>
            <person name="van den Heuvel J."/>
            <person name="Valero-Jimenez C.A."/>
            <person name="Min B."/>
            <person name="Choi I.G."/>
            <person name="Lipzen A."/>
            <person name="Daum C.G."/>
            <person name="Aanen D.K."/>
            <person name="Tsang A."/>
            <person name="Henrissat B."/>
            <person name="Bilanenko E.N."/>
            <person name="de Vries R.P."/>
            <person name="van Kan J.A.L."/>
            <person name="Grigoriev I.V."/>
            <person name="Debets A.J.M."/>
        </authorList>
    </citation>
    <scope>NUCLEOTIDE SEQUENCE [LARGE SCALE GENOMIC DNA]</scope>
    <source>
        <strain evidence="2 3">F11</strain>
    </source>
</reference>
<dbReference type="InterPro" id="IPR015421">
    <property type="entry name" value="PyrdxlP-dep_Trfase_major"/>
</dbReference>
<dbReference type="RefSeq" id="XP_028469661.1">
    <property type="nucleotide sequence ID" value="XM_028608553.1"/>
</dbReference>
<dbReference type="GeneID" id="39577031"/>
<dbReference type="Gene3D" id="3.90.1150.10">
    <property type="entry name" value="Aspartate Aminotransferase, domain 1"/>
    <property type="match status" value="1"/>
</dbReference>
<gene>
    <name evidence="2" type="ORF">SODALDRAFT_286737</name>
</gene>
<sequence>MGEMPTPKKQINLLRGWPPPSVLPSEALKAATARAFSDPAVSVPGLQYAPDPGFPPLRDALAAWLARFYGGLSDPERICITGGASQSIANILASFTDPAVTRAVWMAAPCYFLACPIFEDAGFGDRMKAAPEDEHGVDVEALEERLSRFDEEWESGPTVGGFRAKHRKLYRHIIYLVPTCANPSGKTMPLPRREALVRLARRHDALLLADDVYDFLQWPLDPTQPPLPFPPTDPNLRLPRLSDIDARLPRRQGEDDAVVPDPHGFGHAISNASFSKIVAPAVRTGWVDASPAFARGLAQTGATRSGGAPSHFAAVTLWEMLRSGTLENRLRDVVVPALRHRHARVAAAVEALLVPLGVRTRPSSLLGEHVYGGYFIWLTLPDGVEAPVVARRAREAEDLIIGAGEMFEVYGDEASARFGREVRICFSWEDVENVLEGVERLARVVRDVKEGRLPRNACSCLAGAPENAK</sequence>
<name>A0A3N2Q5F0_SODAK</name>
<dbReference type="PANTHER" id="PTHR42858">
    <property type="entry name" value="AMINOTRANSFERASE"/>
    <property type="match status" value="1"/>
</dbReference>
<dbReference type="STRING" id="1314773.A0A3N2Q5F0"/>
<dbReference type="Proteomes" id="UP000272025">
    <property type="component" value="Unassembled WGS sequence"/>
</dbReference>
<dbReference type="InterPro" id="IPR015422">
    <property type="entry name" value="PyrdxlP-dep_Trfase_small"/>
</dbReference>
<evidence type="ECO:0000313" key="3">
    <source>
        <dbReference type="Proteomes" id="UP000272025"/>
    </source>
</evidence>
<protein>
    <submittedName>
        <fullName evidence="2">PLP-dependent transferase</fullName>
    </submittedName>
</protein>
<dbReference type="Pfam" id="PF00155">
    <property type="entry name" value="Aminotran_1_2"/>
    <property type="match status" value="1"/>
</dbReference>
<dbReference type="GO" id="GO:0047536">
    <property type="term" value="F:2-aminoadipate transaminase activity"/>
    <property type="evidence" value="ECO:0007669"/>
    <property type="project" value="TreeGrafter"/>
</dbReference>
<dbReference type="GO" id="GO:0030170">
    <property type="term" value="F:pyridoxal phosphate binding"/>
    <property type="evidence" value="ECO:0007669"/>
    <property type="project" value="InterPro"/>
</dbReference>
<dbReference type="AlphaFoldDB" id="A0A3N2Q5F0"/>
<dbReference type="PANTHER" id="PTHR42858:SF1">
    <property type="entry name" value="LD15494P"/>
    <property type="match status" value="1"/>
</dbReference>
<organism evidence="2 3">
    <name type="scientific">Sodiomyces alkalinus (strain CBS 110278 / VKM F-3762 / F11)</name>
    <name type="common">Alkaliphilic filamentous fungus</name>
    <dbReference type="NCBI Taxonomy" id="1314773"/>
    <lineage>
        <taxon>Eukaryota</taxon>
        <taxon>Fungi</taxon>
        <taxon>Dikarya</taxon>
        <taxon>Ascomycota</taxon>
        <taxon>Pezizomycotina</taxon>
        <taxon>Sordariomycetes</taxon>
        <taxon>Hypocreomycetidae</taxon>
        <taxon>Glomerellales</taxon>
        <taxon>Plectosphaerellaceae</taxon>
        <taxon>Sodiomyces</taxon>
    </lineage>
</organism>
<keyword evidence="3" id="KW-1185">Reference proteome</keyword>
<dbReference type="EMBL" id="ML119051">
    <property type="protein sequence ID" value="ROT41855.1"/>
    <property type="molecule type" value="Genomic_DNA"/>
</dbReference>
<dbReference type="OrthoDB" id="7042322at2759"/>
<accession>A0A3N2Q5F0</accession>
<feature type="domain" description="Aminotransferase class I/classII large" evidence="1">
    <location>
        <begin position="45"/>
        <end position="434"/>
    </location>
</feature>
<evidence type="ECO:0000259" key="1">
    <source>
        <dbReference type="Pfam" id="PF00155"/>
    </source>
</evidence>